<dbReference type="InterPro" id="IPR049576">
    <property type="entry name" value="HDC-like"/>
</dbReference>
<dbReference type="EMBL" id="CP016757">
    <property type="protein sequence ID" value="ANZ45953.1"/>
    <property type="molecule type" value="Genomic_DNA"/>
</dbReference>
<feature type="transmembrane region" description="Helical" evidence="1">
    <location>
        <begin position="272"/>
        <end position="290"/>
    </location>
</feature>
<sequence>MFMSSIVAFLVLAVVYYIGEFVGTKTKAWIPSVFVIATLFLFGYWTFFPKDIVALAGMGAPLGGTLVIMLCITHMGTIISIRQLLDQWKIICITLAGLAGMVALCWFICIPLVGRAYVIAGLPPLTGGIVAATMMNSAAAEKGLTTAAVLAIAMYAVQGFFGYPLTAVCLKLEGRRLLAKYRSGEVQVNKNEKVDTTVGNMATSDVLKYRIFPEVPAKYSTTALILAKLMFSAWLASLVAKVTGINMAVIALLFGIIFTELGFLEKNALHKAGSYGFLMYVLMIFVFAGLKDATPQMLGECIGPMLTIIVVGVAGMAVLSILVGRILKVSWEMAFATSLTALYGFPPNYILTEESVKALAETPEEHQYLLDSMLPQMIVGGFVTVTITSVVIAGIFIGLL</sequence>
<evidence type="ECO:0000313" key="2">
    <source>
        <dbReference type="EMBL" id="ANZ45953.1"/>
    </source>
</evidence>
<evidence type="ECO:0008006" key="4">
    <source>
        <dbReference type="Google" id="ProtNLM"/>
    </source>
</evidence>
<evidence type="ECO:0000313" key="3">
    <source>
        <dbReference type="Proteomes" id="UP000093044"/>
    </source>
</evidence>
<keyword evidence="1" id="KW-0812">Transmembrane</keyword>
<feature type="transmembrane region" description="Helical" evidence="1">
    <location>
        <begin position="6"/>
        <end position="22"/>
    </location>
</feature>
<dbReference type="AlphaFoldDB" id="A0A1B2I7L9"/>
<feature type="transmembrane region" description="Helical" evidence="1">
    <location>
        <begin position="245"/>
        <end position="265"/>
    </location>
</feature>
<dbReference type="KEGG" id="cpor:BED41_13145"/>
<feature type="transmembrane region" description="Helical" evidence="1">
    <location>
        <begin position="377"/>
        <end position="399"/>
    </location>
</feature>
<feature type="transmembrane region" description="Helical" evidence="1">
    <location>
        <begin position="90"/>
        <end position="113"/>
    </location>
</feature>
<feature type="transmembrane region" description="Helical" evidence="1">
    <location>
        <begin position="53"/>
        <end position="78"/>
    </location>
</feature>
<dbReference type="STRING" id="1197717.BED41_13145"/>
<feature type="transmembrane region" description="Helical" evidence="1">
    <location>
        <begin position="29"/>
        <end position="47"/>
    </location>
</feature>
<reference evidence="2" key="1">
    <citation type="submission" date="2016-08" db="EMBL/GenBank/DDBJ databases">
        <title>Complete genome of Cloacibacillus porcorum.</title>
        <authorList>
            <person name="Looft T."/>
            <person name="Bayles D.O."/>
            <person name="Alt D.P."/>
        </authorList>
    </citation>
    <scope>NUCLEOTIDE SEQUENCE [LARGE SCALE GENOMIC DNA]</scope>
    <source>
        <strain evidence="2">CL-84</strain>
    </source>
</reference>
<keyword evidence="1" id="KW-0472">Membrane</keyword>
<keyword evidence="3" id="KW-1185">Reference proteome</keyword>
<accession>A0A1B2I7L9</accession>
<feature type="transmembrane region" description="Helical" evidence="1">
    <location>
        <begin position="144"/>
        <end position="170"/>
    </location>
</feature>
<proteinExistence type="predicted"/>
<protein>
    <recommendedName>
        <fullName evidence="4">Sodium:glutamate symporter</fullName>
    </recommendedName>
</protein>
<keyword evidence="1" id="KW-1133">Transmembrane helix</keyword>
<feature type="transmembrane region" description="Helical" evidence="1">
    <location>
        <begin position="302"/>
        <end position="323"/>
    </location>
</feature>
<name>A0A1B2I7L9_9BACT</name>
<dbReference type="Proteomes" id="UP000093044">
    <property type="component" value="Chromosome"/>
</dbReference>
<organism evidence="2 3">
    <name type="scientific">Cloacibacillus porcorum</name>
    <dbReference type="NCBI Taxonomy" id="1197717"/>
    <lineage>
        <taxon>Bacteria</taxon>
        <taxon>Thermotogati</taxon>
        <taxon>Synergistota</taxon>
        <taxon>Synergistia</taxon>
        <taxon>Synergistales</taxon>
        <taxon>Synergistaceae</taxon>
        <taxon>Cloacibacillus</taxon>
    </lineage>
</organism>
<gene>
    <name evidence="2" type="ORF">BED41_13145</name>
</gene>
<evidence type="ECO:0000256" key="1">
    <source>
        <dbReference type="SAM" id="Phobius"/>
    </source>
</evidence>
<dbReference type="CDD" id="cd21416">
    <property type="entry name" value="HDC_protein"/>
    <property type="match status" value="1"/>
</dbReference>